<dbReference type="Pfam" id="PF03470">
    <property type="entry name" value="zf-XS"/>
    <property type="match status" value="1"/>
</dbReference>
<evidence type="ECO:0000313" key="3">
    <source>
        <dbReference type="EMBL" id="KAG2313991.1"/>
    </source>
</evidence>
<dbReference type="InterPro" id="IPR005381">
    <property type="entry name" value="Znf-XS_domain"/>
</dbReference>
<feature type="coiled-coil region" evidence="1">
    <location>
        <begin position="214"/>
        <end position="263"/>
    </location>
</feature>
<name>A0A8X7VMG6_BRACI</name>
<evidence type="ECO:0000256" key="1">
    <source>
        <dbReference type="SAM" id="Coils"/>
    </source>
</evidence>
<keyword evidence="1" id="KW-0175">Coiled coil</keyword>
<dbReference type="Proteomes" id="UP000886595">
    <property type="component" value="Unassembled WGS sequence"/>
</dbReference>
<feature type="domain" description="Zinc finger-XS" evidence="2">
    <location>
        <begin position="13"/>
        <end position="54"/>
    </location>
</feature>
<dbReference type="InterPro" id="IPR045177">
    <property type="entry name" value="FDM1-5/IDN2"/>
</dbReference>
<proteinExistence type="predicted"/>
<comment type="caution">
    <text evidence="3">The sequence shown here is derived from an EMBL/GenBank/DDBJ whole genome shotgun (WGS) entry which is preliminary data.</text>
</comment>
<reference evidence="3 4" key="1">
    <citation type="submission" date="2020-02" db="EMBL/GenBank/DDBJ databases">
        <authorList>
            <person name="Ma Q."/>
            <person name="Huang Y."/>
            <person name="Song X."/>
            <person name="Pei D."/>
        </authorList>
    </citation>
    <scope>NUCLEOTIDE SEQUENCE [LARGE SCALE GENOMIC DNA]</scope>
    <source>
        <strain evidence="3">Sxm20200214</strain>
        <tissue evidence="3">Leaf</tissue>
    </source>
</reference>
<dbReference type="PANTHER" id="PTHR21596">
    <property type="entry name" value="RIBONUCLEASE P SUBUNIT P38"/>
    <property type="match status" value="1"/>
</dbReference>
<dbReference type="AlphaFoldDB" id="A0A8X7VMG6"/>
<organism evidence="3 4">
    <name type="scientific">Brassica carinata</name>
    <name type="common">Ethiopian mustard</name>
    <name type="synonym">Abyssinian cabbage</name>
    <dbReference type="NCBI Taxonomy" id="52824"/>
    <lineage>
        <taxon>Eukaryota</taxon>
        <taxon>Viridiplantae</taxon>
        <taxon>Streptophyta</taxon>
        <taxon>Embryophyta</taxon>
        <taxon>Tracheophyta</taxon>
        <taxon>Spermatophyta</taxon>
        <taxon>Magnoliopsida</taxon>
        <taxon>eudicotyledons</taxon>
        <taxon>Gunneridae</taxon>
        <taxon>Pentapetalae</taxon>
        <taxon>rosids</taxon>
        <taxon>malvids</taxon>
        <taxon>Brassicales</taxon>
        <taxon>Brassicaceae</taxon>
        <taxon>Brassiceae</taxon>
        <taxon>Brassica</taxon>
    </lineage>
</organism>
<dbReference type="EMBL" id="JAAMPC010000004">
    <property type="protein sequence ID" value="KAG2313991.1"/>
    <property type="molecule type" value="Genomic_DNA"/>
</dbReference>
<sequence>MARRQDPRKLLGCPFCAGEKKQFYKYKELAHASGVAKGSATRNAKHKVNHFALAKYLVMLNPRLQETVEVQGLCLVRTVQMSSRVHSGVYLSTVGKLGGEIAEYEYCCGRSLLIQIKDNLDQAYKYRKLITYVPPLLHPSLGGSGDLVQRIGIEKEALTELERQKIDEDKKQTGAMNSSLQSASLEKKETDDLLIIIYEPARKKDESLNEIRHLGKELNNKQKLQMEIQELKGKLQVMKHVEDEDEEDMKMKMKEMNEELEDKVLS</sequence>
<dbReference type="GO" id="GO:0080188">
    <property type="term" value="P:gene silencing by siRNA-directed DNA methylation"/>
    <property type="evidence" value="ECO:0007669"/>
    <property type="project" value="InterPro"/>
</dbReference>
<accession>A0A8X7VMG6</accession>
<protein>
    <recommendedName>
        <fullName evidence="2">Zinc finger-XS domain-containing protein</fullName>
    </recommendedName>
</protein>
<evidence type="ECO:0000313" key="4">
    <source>
        <dbReference type="Proteomes" id="UP000886595"/>
    </source>
</evidence>
<evidence type="ECO:0000259" key="2">
    <source>
        <dbReference type="Pfam" id="PF03470"/>
    </source>
</evidence>
<dbReference type="PANTHER" id="PTHR21596:SF53">
    <property type="entry name" value="FACTOR OF DNA METHYLATION 5-RELATED"/>
    <property type="match status" value="1"/>
</dbReference>
<dbReference type="OrthoDB" id="1745217at2759"/>
<keyword evidence="4" id="KW-1185">Reference proteome</keyword>
<gene>
    <name evidence="3" type="ORF">Bca52824_017113</name>
</gene>